<dbReference type="Pfam" id="PF00213">
    <property type="entry name" value="OSCP"/>
    <property type="match status" value="1"/>
</dbReference>
<comment type="subcellular location">
    <subcellularLocation>
        <location evidence="1">Membrane</location>
    </subcellularLocation>
</comment>
<dbReference type="Proteomes" id="UP001652623">
    <property type="component" value="Chromosome 7"/>
</dbReference>
<evidence type="ECO:0000313" key="9">
    <source>
        <dbReference type="Proteomes" id="UP001652623"/>
    </source>
</evidence>
<evidence type="ECO:0000256" key="5">
    <source>
        <dbReference type="ARBA" id="ARBA00022781"/>
    </source>
</evidence>
<keyword evidence="8" id="KW-0066">ATP synthesis</keyword>
<accession>A0A6P3Z6Y3</accession>
<keyword evidence="5" id="KW-0375">Hydrogen ion transport</keyword>
<protein>
    <submittedName>
        <fullName evidence="10">ATP synthase delta chain, chloroplastic</fullName>
    </submittedName>
</protein>
<comment type="subunit">
    <text evidence="3">F-type ATPases have 2 components, CF(1) - the catalytic core - and CF(0) - the membrane proton channel. CF(1) has five subunits: alpha(3), beta(3), gamma(1), delta(1), epsilon(1). CF(0) has three main subunits: a, b and c.</text>
</comment>
<evidence type="ECO:0000313" key="10">
    <source>
        <dbReference type="RefSeq" id="XP_015872952.2"/>
    </source>
</evidence>
<organism evidence="9 10">
    <name type="scientific">Ziziphus jujuba</name>
    <name type="common">Chinese jujube</name>
    <name type="synonym">Ziziphus sativa</name>
    <dbReference type="NCBI Taxonomy" id="326968"/>
    <lineage>
        <taxon>Eukaryota</taxon>
        <taxon>Viridiplantae</taxon>
        <taxon>Streptophyta</taxon>
        <taxon>Embryophyta</taxon>
        <taxon>Tracheophyta</taxon>
        <taxon>Spermatophyta</taxon>
        <taxon>Magnoliopsida</taxon>
        <taxon>eudicotyledons</taxon>
        <taxon>Gunneridae</taxon>
        <taxon>Pentapetalae</taxon>
        <taxon>rosids</taxon>
        <taxon>fabids</taxon>
        <taxon>Rosales</taxon>
        <taxon>Rhamnaceae</taxon>
        <taxon>Paliureae</taxon>
        <taxon>Ziziphus</taxon>
    </lineage>
</organism>
<evidence type="ECO:0000256" key="1">
    <source>
        <dbReference type="ARBA" id="ARBA00004370"/>
    </source>
</evidence>
<name>A0A6P3Z6Y3_ZIZJJ</name>
<dbReference type="AlphaFoldDB" id="A0A6P3Z6Y3"/>
<evidence type="ECO:0000256" key="7">
    <source>
        <dbReference type="ARBA" id="ARBA00023136"/>
    </source>
</evidence>
<dbReference type="RefSeq" id="XP_015872952.2">
    <property type="nucleotide sequence ID" value="XM_016017466.4"/>
</dbReference>
<dbReference type="InParanoid" id="A0A6P3Z6Y3"/>
<evidence type="ECO:0000256" key="4">
    <source>
        <dbReference type="ARBA" id="ARBA00022448"/>
    </source>
</evidence>
<dbReference type="InterPro" id="IPR026015">
    <property type="entry name" value="ATP_synth_OSCP/delta_N_sf"/>
</dbReference>
<dbReference type="PANTHER" id="PTHR11910">
    <property type="entry name" value="ATP SYNTHASE DELTA CHAIN"/>
    <property type="match status" value="1"/>
</dbReference>
<dbReference type="FunCoup" id="A0A6P3Z6Y3">
    <property type="interactions" value="862"/>
</dbReference>
<keyword evidence="9" id="KW-1185">Reference proteome</keyword>
<keyword evidence="7" id="KW-0472">Membrane</keyword>
<dbReference type="GO" id="GO:0016020">
    <property type="term" value="C:membrane"/>
    <property type="evidence" value="ECO:0007669"/>
    <property type="project" value="UniProtKB-SubCell"/>
</dbReference>
<evidence type="ECO:0000256" key="6">
    <source>
        <dbReference type="ARBA" id="ARBA00023065"/>
    </source>
</evidence>
<dbReference type="NCBIfam" id="TIGR01145">
    <property type="entry name" value="ATP_synt_delta"/>
    <property type="match status" value="1"/>
</dbReference>
<dbReference type="Gene3D" id="1.10.520.20">
    <property type="entry name" value="N-terminal domain of the delta subunit of the F1F0-ATP synthase"/>
    <property type="match status" value="1"/>
</dbReference>
<dbReference type="GO" id="GO:0046933">
    <property type="term" value="F:proton-transporting ATP synthase activity, rotational mechanism"/>
    <property type="evidence" value="ECO:0007669"/>
    <property type="project" value="InterPro"/>
</dbReference>
<evidence type="ECO:0000256" key="8">
    <source>
        <dbReference type="ARBA" id="ARBA00023310"/>
    </source>
</evidence>
<keyword evidence="4" id="KW-0813">Transport</keyword>
<dbReference type="InterPro" id="IPR000711">
    <property type="entry name" value="ATPase_OSCP/dsu"/>
</dbReference>
<keyword evidence="6" id="KW-0406">Ion transport</keyword>
<dbReference type="SUPFAM" id="SSF47928">
    <property type="entry name" value="N-terminal domain of the delta subunit of the F1F0-ATP synthase"/>
    <property type="match status" value="1"/>
</dbReference>
<dbReference type="KEGG" id="zju:107410053"/>
<proteinExistence type="inferred from homology"/>
<sequence>MDTLSGSVSALKVHGRNSTSRELYHFKTTSSTSILPYSASKSNLISNKTTSFSPKTFTPIFLSPSPTLSFTSSSSSSSPTLHQKPASGYAAALLGIAQSNGSIDPVEKDVQRLLKLLRNKQVQAVLTDPLVGEKQKGLVMIDEVANYKGMFHKHLVSLVKMLVRKNKASLIEEVLEEFERIYDELSGTKVVLVSSAKKMKEDQLSKIAMSVQSLTGAVKVKVRNLVHENSLSYAV</sequence>
<reference evidence="10" key="1">
    <citation type="submission" date="2025-08" db="UniProtKB">
        <authorList>
            <consortium name="RefSeq"/>
        </authorList>
    </citation>
    <scope>IDENTIFICATION</scope>
    <source>
        <tissue evidence="10">Seedling</tissue>
    </source>
</reference>
<dbReference type="PRINTS" id="PR00125">
    <property type="entry name" value="ATPASEDELTA"/>
</dbReference>
<evidence type="ECO:0000256" key="2">
    <source>
        <dbReference type="ARBA" id="ARBA00007046"/>
    </source>
</evidence>
<comment type="similarity">
    <text evidence="2">Belongs to the ATPase delta chain family.</text>
</comment>
<dbReference type="GeneID" id="107410053"/>
<evidence type="ECO:0000256" key="3">
    <source>
        <dbReference type="ARBA" id="ARBA00011648"/>
    </source>
</evidence>
<gene>
    <name evidence="10" type="primary">LOC107410053</name>
</gene>